<dbReference type="EMBL" id="WHJF01000134">
    <property type="protein sequence ID" value="NHZ66418.1"/>
    <property type="molecule type" value="Genomic_DNA"/>
</dbReference>
<dbReference type="Proteomes" id="UP000610594">
    <property type="component" value="Unassembled WGS sequence"/>
</dbReference>
<protein>
    <submittedName>
        <fullName evidence="1">Uncharacterized protein</fullName>
    </submittedName>
</protein>
<reference evidence="1 2" key="1">
    <citation type="submission" date="2019-10" db="EMBL/GenBank/DDBJ databases">
        <title>Taxonomy of Antarctic Massilia spp.: description of Massilia rubra sp. nov., Massilia aquatica sp. nov., Massilia mucilaginosa sp. nov., Massilia frigida sp. nov. isolated from streams, lakes and regoliths.</title>
        <authorList>
            <person name="Holochova P."/>
            <person name="Sedlacek I."/>
            <person name="Kralova S."/>
            <person name="Maslanova I."/>
            <person name="Busse H.-J."/>
            <person name="Stankova E."/>
            <person name="Vrbovska V."/>
            <person name="Kovarovic V."/>
            <person name="Bartak M."/>
            <person name="Svec P."/>
            <person name="Pantucek R."/>
        </authorList>
    </citation>
    <scope>NUCLEOTIDE SEQUENCE [LARGE SCALE GENOMIC DNA]</scope>
    <source>
        <strain evidence="1 2">CCM 8694</strain>
    </source>
</reference>
<organism evidence="1 2">
    <name type="scientific">Massilia genomosp. 1</name>
    <dbReference type="NCBI Taxonomy" id="2609280"/>
    <lineage>
        <taxon>Bacteria</taxon>
        <taxon>Pseudomonadati</taxon>
        <taxon>Pseudomonadota</taxon>
        <taxon>Betaproteobacteria</taxon>
        <taxon>Burkholderiales</taxon>
        <taxon>Oxalobacteraceae</taxon>
        <taxon>Telluria group</taxon>
        <taxon>Massilia</taxon>
    </lineage>
</organism>
<comment type="caution">
    <text evidence="1">The sequence shown here is derived from an EMBL/GenBank/DDBJ whole genome shotgun (WGS) entry which is preliminary data.</text>
</comment>
<keyword evidence="2" id="KW-1185">Reference proteome</keyword>
<evidence type="ECO:0000313" key="1">
    <source>
        <dbReference type="EMBL" id="NHZ66418.1"/>
    </source>
</evidence>
<accession>A0ABX0N165</accession>
<dbReference type="RefSeq" id="WP_167240298.1">
    <property type="nucleotide sequence ID" value="NZ_WHJF01000134.1"/>
</dbReference>
<gene>
    <name evidence="1" type="ORF">F1735_29705</name>
</gene>
<evidence type="ECO:0000313" key="2">
    <source>
        <dbReference type="Proteomes" id="UP000610594"/>
    </source>
</evidence>
<sequence>MHPRKSATIDPLMHCSVAELMRINIEEGLVTRPPMPGLHDFSSATLIEHGFDPIGDYARLPGALVRQRLSRGAAHSSS</sequence>
<name>A0ABX0N165_9BURK</name>
<proteinExistence type="predicted"/>